<accession>A0A016VWI6</accession>
<keyword evidence="2" id="KW-1185">Reference proteome</keyword>
<dbReference type="AlphaFoldDB" id="A0A016VWI6"/>
<gene>
    <name evidence="1" type="primary">Acey_s0004.g1955</name>
    <name evidence="1" type="ORF">Y032_0004g1955</name>
</gene>
<protein>
    <submittedName>
        <fullName evidence="1">Uncharacterized protein</fullName>
    </submittedName>
</protein>
<proteinExistence type="predicted"/>
<evidence type="ECO:0000313" key="1">
    <source>
        <dbReference type="EMBL" id="EYC31093.1"/>
    </source>
</evidence>
<comment type="caution">
    <text evidence="1">The sequence shown here is derived from an EMBL/GenBank/DDBJ whole genome shotgun (WGS) entry which is preliminary data.</text>
</comment>
<evidence type="ECO:0000313" key="2">
    <source>
        <dbReference type="Proteomes" id="UP000024635"/>
    </source>
</evidence>
<reference evidence="2" key="1">
    <citation type="journal article" date="2015" name="Nat. Genet.">
        <title>The genome and transcriptome of the zoonotic hookworm Ancylostoma ceylanicum identify infection-specific gene families.</title>
        <authorList>
            <person name="Schwarz E.M."/>
            <person name="Hu Y."/>
            <person name="Antoshechkin I."/>
            <person name="Miller M.M."/>
            <person name="Sternberg P.W."/>
            <person name="Aroian R.V."/>
        </authorList>
    </citation>
    <scope>NUCLEOTIDE SEQUENCE</scope>
    <source>
        <strain evidence="2">HY135</strain>
    </source>
</reference>
<organism evidence="1 2">
    <name type="scientific">Ancylostoma ceylanicum</name>
    <dbReference type="NCBI Taxonomy" id="53326"/>
    <lineage>
        <taxon>Eukaryota</taxon>
        <taxon>Metazoa</taxon>
        <taxon>Ecdysozoa</taxon>
        <taxon>Nematoda</taxon>
        <taxon>Chromadorea</taxon>
        <taxon>Rhabditida</taxon>
        <taxon>Rhabditina</taxon>
        <taxon>Rhabditomorpha</taxon>
        <taxon>Strongyloidea</taxon>
        <taxon>Ancylostomatidae</taxon>
        <taxon>Ancylostomatinae</taxon>
        <taxon>Ancylostoma</taxon>
    </lineage>
</organism>
<sequence>MCEWNQDFFKIRISLHNQMERRYQYTCEEFGSQSQLSATPLWAAPQAQHVSADQSGMLDALSEPLLDNPQKCALVDELGTWAFSNLH</sequence>
<name>A0A016VWI6_9BILA</name>
<dbReference type="EMBL" id="JARK01001340">
    <property type="protein sequence ID" value="EYC31093.1"/>
    <property type="molecule type" value="Genomic_DNA"/>
</dbReference>
<dbReference type="Proteomes" id="UP000024635">
    <property type="component" value="Unassembled WGS sequence"/>
</dbReference>